<organism evidence="2 3">
    <name type="scientific">Salinibacter ruber</name>
    <dbReference type="NCBI Taxonomy" id="146919"/>
    <lineage>
        <taxon>Bacteria</taxon>
        <taxon>Pseudomonadati</taxon>
        <taxon>Rhodothermota</taxon>
        <taxon>Rhodothermia</taxon>
        <taxon>Rhodothermales</taxon>
        <taxon>Salinibacteraceae</taxon>
        <taxon>Salinibacter</taxon>
    </lineage>
</organism>
<reference evidence="2" key="1">
    <citation type="submission" date="2022-08" db="EMBL/GenBank/DDBJ databases">
        <title>Genomic Encyclopedia of Type Strains, Phase V (KMG-V): Genome sequencing to study the core and pangenomes of soil and plant-associated prokaryotes.</title>
        <authorList>
            <person name="Whitman W."/>
        </authorList>
    </citation>
    <scope>NUCLEOTIDE SEQUENCE</scope>
    <source>
        <strain evidence="2">SP3012</strain>
    </source>
</reference>
<feature type="domain" description="DUF4268" evidence="1">
    <location>
        <begin position="107"/>
        <end position="201"/>
    </location>
</feature>
<dbReference type="InterPro" id="IPR025364">
    <property type="entry name" value="DUF4268"/>
</dbReference>
<accession>A0A9X2UPC3</accession>
<comment type="caution">
    <text evidence="2">The sequence shown here is derived from an EMBL/GenBank/DDBJ whole genome shotgun (WGS) entry which is preliminary data.</text>
</comment>
<dbReference type="RefSeq" id="WP_259078676.1">
    <property type="nucleotide sequence ID" value="NZ_JANTZC010000035.1"/>
</dbReference>
<sequence>MVLIENQLNLTDHGHLGQLLTYAAGLEAVTIIWIARQVRNPHRAALDWLNSVTEEEISFFGIEIELWQIGSSPVAPKFNLASKPNDWSKTVSRASGRDGELTETKKLQLDYWTALSERLEEQGSQVQPRTPRPQHWANYAVGRSGCQLTARVNTRDQRVAVQLALKDQEEAEPLFHLLKQEKDATEGEIGVELSWLPKPDKLAPKAG</sequence>
<proteinExistence type="predicted"/>
<evidence type="ECO:0000313" key="3">
    <source>
        <dbReference type="Proteomes" id="UP001155040"/>
    </source>
</evidence>
<protein>
    <recommendedName>
        <fullName evidence="1">DUF4268 domain-containing protein</fullName>
    </recommendedName>
</protein>
<name>A0A9X2UPC3_9BACT</name>
<evidence type="ECO:0000313" key="2">
    <source>
        <dbReference type="EMBL" id="MCS4038282.1"/>
    </source>
</evidence>
<dbReference type="AlphaFoldDB" id="A0A9X2UPC3"/>
<dbReference type="Proteomes" id="UP001155040">
    <property type="component" value="Unassembled WGS sequence"/>
</dbReference>
<dbReference type="Pfam" id="PF14088">
    <property type="entry name" value="DUF4268"/>
    <property type="match status" value="1"/>
</dbReference>
<gene>
    <name evidence="2" type="ORF">GGQ01_003374</name>
</gene>
<evidence type="ECO:0000259" key="1">
    <source>
        <dbReference type="Pfam" id="PF14088"/>
    </source>
</evidence>
<dbReference type="EMBL" id="JANUBF010000053">
    <property type="protein sequence ID" value="MCS4038282.1"/>
    <property type="molecule type" value="Genomic_DNA"/>
</dbReference>